<dbReference type="WBParaSite" id="L893_g1411.t1">
    <property type="protein sequence ID" value="L893_g1411.t1"/>
    <property type="gene ID" value="L893_g1411"/>
</dbReference>
<evidence type="ECO:0000256" key="2">
    <source>
        <dbReference type="ARBA" id="ARBA00023242"/>
    </source>
</evidence>
<evidence type="ECO:0000313" key="7">
    <source>
        <dbReference type="WBParaSite" id="L893_g1411.t1"/>
    </source>
</evidence>
<dbReference type="Gene3D" id="3.30.70.330">
    <property type="match status" value="1"/>
</dbReference>
<dbReference type="GO" id="GO:0000785">
    <property type="term" value="C:chromatin"/>
    <property type="evidence" value="ECO:0007669"/>
    <property type="project" value="TreeGrafter"/>
</dbReference>
<dbReference type="PROSITE" id="PS50102">
    <property type="entry name" value="RRM"/>
    <property type="match status" value="1"/>
</dbReference>
<accession>A0A1I7YAD5</accession>
<dbReference type="SMART" id="SM00360">
    <property type="entry name" value="RRM"/>
    <property type="match status" value="1"/>
</dbReference>
<evidence type="ECO:0000259" key="5">
    <source>
        <dbReference type="PROSITE" id="PS50102"/>
    </source>
</evidence>
<dbReference type="GO" id="GO:0010468">
    <property type="term" value="P:regulation of gene expression"/>
    <property type="evidence" value="ECO:0007669"/>
    <property type="project" value="TreeGrafter"/>
</dbReference>
<dbReference type="Proteomes" id="UP000095287">
    <property type="component" value="Unplaced"/>
</dbReference>
<keyword evidence="2" id="KW-0539">Nucleus</keyword>
<dbReference type="GO" id="GO:0003723">
    <property type="term" value="F:RNA binding"/>
    <property type="evidence" value="ECO:0007669"/>
    <property type="project" value="UniProtKB-UniRule"/>
</dbReference>
<dbReference type="InterPro" id="IPR035979">
    <property type="entry name" value="RBD_domain_sf"/>
</dbReference>
<dbReference type="CDD" id="cd00590">
    <property type="entry name" value="RRM_SF"/>
    <property type="match status" value="1"/>
</dbReference>
<evidence type="ECO:0000256" key="3">
    <source>
        <dbReference type="PROSITE-ProRule" id="PRU00176"/>
    </source>
</evidence>
<dbReference type="PANTHER" id="PTHR48033">
    <property type="entry name" value="RNA-BINDING (RRM/RBD/RNP MOTIFS) FAMILY PROTEIN"/>
    <property type="match status" value="1"/>
</dbReference>
<dbReference type="InterPro" id="IPR012677">
    <property type="entry name" value="Nucleotide-bd_a/b_plait_sf"/>
</dbReference>
<feature type="region of interest" description="Disordered" evidence="4">
    <location>
        <begin position="164"/>
        <end position="187"/>
    </location>
</feature>
<evidence type="ECO:0000256" key="1">
    <source>
        <dbReference type="ARBA" id="ARBA00004123"/>
    </source>
</evidence>
<dbReference type="Pfam" id="PF00076">
    <property type="entry name" value="RRM_1"/>
    <property type="match status" value="1"/>
</dbReference>
<sequence length="250" mass="28558">MSSGAEKKEVADVDSLLCTVRPPNNGDDNKAVQQIAQRKIVIFHLPPNTFPTDLCKCFSEYGAIEACNVARKTKDGVTENIGFVEFKSREVRNEVLKLHATQVIAGKEVTAMPFKPRLYATKEPKPKKIYQIKKFPLLDKQFDCCKSKECAFLSRSSVHLRLVASPKEPHPTDSEEPRRYSREELIKLNPRKTRMPGYFNQHNASAIKRIAPEIFKKPDPECPQSRRLVIKKADEDLLQKWENSSKYSVL</sequence>
<dbReference type="PANTHER" id="PTHR48033:SF10">
    <property type="entry name" value="RNA-BINDING PROTEIN SQUID"/>
    <property type="match status" value="1"/>
</dbReference>
<feature type="compositionally biased region" description="Basic and acidic residues" evidence="4">
    <location>
        <begin position="167"/>
        <end position="186"/>
    </location>
</feature>
<proteinExistence type="predicted"/>
<protein>
    <submittedName>
        <fullName evidence="7">RRM domain-containing protein</fullName>
    </submittedName>
</protein>
<keyword evidence="3" id="KW-0694">RNA-binding</keyword>
<dbReference type="SUPFAM" id="SSF54928">
    <property type="entry name" value="RNA-binding domain, RBD"/>
    <property type="match status" value="1"/>
</dbReference>
<organism evidence="6 7">
    <name type="scientific">Steinernema glaseri</name>
    <dbReference type="NCBI Taxonomy" id="37863"/>
    <lineage>
        <taxon>Eukaryota</taxon>
        <taxon>Metazoa</taxon>
        <taxon>Ecdysozoa</taxon>
        <taxon>Nematoda</taxon>
        <taxon>Chromadorea</taxon>
        <taxon>Rhabditida</taxon>
        <taxon>Tylenchina</taxon>
        <taxon>Panagrolaimomorpha</taxon>
        <taxon>Strongyloidoidea</taxon>
        <taxon>Steinernematidae</taxon>
        <taxon>Steinernema</taxon>
    </lineage>
</organism>
<name>A0A1I7YAD5_9BILA</name>
<dbReference type="InterPro" id="IPR000504">
    <property type="entry name" value="RRM_dom"/>
</dbReference>
<evidence type="ECO:0000256" key="4">
    <source>
        <dbReference type="SAM" id="MobiDB-lite"/>
    </source>
</evidence>
<evidence type="ECO:0000313" key="6">
    <source>
        <dbReference type="Proteomes" id="UP000095287"/>
    </source>
</evidence>
<comment type="subcellular location">
    <subcellularLocation>
        <location evidence="1">Nucleus</location>
    </subcellularLocation>
</comment>
<dbReference type="AlphaFoldDB" id="A0A1I7YAD5"/>
<feature type="domain" description="RRM" evidence="5">
    <location>
        <begin position="38"/>
        <end position="116"/>
    </location>
</feature>
<reference evidence="7" key="1">
    <citation type="submission" date="2016-11" db="UniProtKB">
        <authorList>
            <consortium name="WormBaseParasite"/>
        </authorList>
    </citation>
    <scope>IDENTIFICATION</scope>
</reference>
<dbReference type="GO" id="GO:0005654">
    <property type="term" value="C:nucleoplasm"/>
    <property type="evidence" value="ECO:0007669"/>
    <property type="project" value="TreeGrafter"/>
</dbReference>
<keyword evidence="6" id="KW-1185">Reference proteome</keyword>